<organism evidence="1 2">
    <name type="scientific">Xenoophorus captivus</name>
    <dbReference type="NCBI Taxonomy" id="1517983"/>
    <lineage>
        <taxon>Eukaryota</taxon>
        <taxon>Metazoa</taxon>
        <taxon>Chordata</taxon>
        <taxon>Craniata</taxon>
        <taxon>Vertebrata</taxon>
        <taxon>Euteleostomi</taxon>
        <taxon>Actinopterygii</taxon>
        <taxon>Neopterygii</taxon>
        <taxon>Teleostei</taxon>
        <taxon>Neoteleostei</taxon>
        <taxon>Acanthomorphata</taxon>
        <taxon>Ovalentaria</taxon>
        <taxon>Atherinomorphae</taxon>
        <taxon>Cyprinodontiformes</taxon>
        <taxon>Goodeidae</taxon>
        <taxon>Xenoophorus</taxon>
    </lineage>
</organism>
<feature type="non-terminal residue" evidence="1">
    <location>
        <position position="1"/>
    </location>
</feature>
<reference evidence="1 2" key="1">
    <citation type="submission" date="2021-06" db="EMBL/GenBank/DDBJ databases">
        <authorList>
            <person name="Palmer J.M."/>
        </authorList>
    </citation>
    <scope>NUCLEOTIDE SEQUENCE [LARGE SCALE GENOMIC DNA]</scope>
    <source>
        <strain evidence="1 2">XC_2019</strain>
        <tissue evidence="1">Muscle</tissue>
    </source>
</reference>
<comment type="caution">
    <text evidence="1">The sequence shown here is derived from an EMBL/GenBank/DDBJ whole genome shotgun (WGS) entry which is preliminary data.</text>
</comment>
<dbReference type="EMBL" id="JAHRIN010050973">
    <property type="protein sequence ID" value="MEQ2209100.1"/>
    <property type="molecule type" value="Genomic_DNA"/>
</dbReference>
<dbReference type="Proteomes" id="UP001434883">
    <property type="component" value="Unassembled WGS sequence"/>
</dbReference>
<accession>A0ABV0RLR5</accession>
<sequence>TYQHEYSLCLRRGPGSQTDQLAVCVACQSHRWKMHRFSPGRKSVHILAQRRPSPTERCAGKGLREAEEEACRVAQNAL</sequence>
<protein>
    <submittedName>
        <fullName evidence="1">Uncharacterized protein</fullName>
    </submittedName>
</protein>
<evidence type="ECO:0000313" key="2">
    <source>
        <dbReference type="Proteomes" id="UP001434883"/>
    </source>
</evidence>
<evidence type="ECO:0000313" key="1">
    <source>
        <dbReference type="EMBL" id="MEQ2209100.1"/>
    </source>
</evidence>
<name>A0ABV0RLR5_9TELE</name>
<gene>
    <name evidence="1" type="ORF">XENOCAPTIV_024209</name>
</gene>
<proteinExistence type="predicted"/>
<keyword evidence="2" id="KW-1185">Reference proteome</keyword>